<protein>
    <submittedName>
        <fullName evidence="4">TrkA family potassium uptake protein</fullName>
    </submittedName>
</protein>
<evidence type="ECO:0000259" key="2">
    <source>
        <dbReference type="PROSITE" id="PS51201"/>
    </source>
</evidence>
<evidence type="ECO:0000259" key="3">
    <source>
        <dbReference type="PROSITE" id="PS51202"/>
    </source>
</evidence>
<dbReference type="Proteomes" id="UP000460272">
    <property type="component" value="Unassembled WGS sequence"/>
</dbReference>
<dbReference type="PANTHER" id="PTHR43833">
    <property type="entry name" value="POTASSIUM CHANNEL PROTEIN 2-RELATED-RELATED"/>
    <property type="match status" value="1"/>
</dbReference>
<dbReference type="OrthoDB" id="440986at2"/>
<sequence length="565" mass="59745">MGDKRLQYDLAMPPPPMTGSHFIVCGDNPLAHRIASELTQRYGEEVVIVLPDKLKDHGPQIAALPGVTVREHATLAGEAFTDAGIATARALALVGTDDLANFHAALRAQELNPDLRLVVAAYNRRLGDHITGFFRDCTVLSRSQLAAPALVAAALGDVAPSHVRVSGQTLFVARRGDVQAGQVLCGLAVTDDLGDTTRIVAPEDLGDDGDLVLAVADGTPRDPLARERHPVRGALRMTMRLLWNKFGVTFTVLVALALAGFVLLAASDHEPGDVLYLGVMDMTGSALTSVKNHIAEKIAQILLTVDGMALLPLATAIIVGARLTGSIRGEPRARGGHVIIVGGGDVGTRVAGALYDLGFDFAVIDQDAKARGIAFARAKGMPVVIGDAPSERTLRRAGLDGAIALISATSSDIVNLETALQARALRGEDLRIVLRLFDDDLAQRVTQTLGGNVVSRSVSYLAAPAFAVAMLEHKVLRTIPVGRHVLVIADVRVEPGSDLAGRPLADLEGNGLARVLALAEHGTPRFDWTRRRDRRLAVGDRVIVLATRAGLSTFLAGNRPPVVTA</sequence>
<dbReference type="EMBL" id="RPFW01000002">
    <property type="protein sequence ID" value="TVZ04808.1"/>
    <property type="molecule type" value="Genomic_DNA"/>
</dbReference>
<dbReference type="InterPro" id="IPR036291">
    <property type="entry name" value="NAD(P)-bd_dom_sf"/>
</dbReference>
<accession>A0A6P2C0U9</accession>
<comment type="caution">
    <text evidence="4">The sequence shown here is derived from an EMBL/GenBank/DDBJ whole genome shotgun (WGS) entry which is preliminary data.</text>
</comment>
<keyword evidence="1" id="KW-0472">Membrane</keyword>
<keyword evidence="1" id="KW-1133">Transmembrane helix</keyword>
<feature type="domain" description="RCK C-terminal" evidence="3">
    <location>
        <begin position="476"/>
        <end position="560"/>
    </location>
</feature>
<dbReference type="InterPro" id="IPR036721">
    <property type="entry name" value="RCK_C_sf"/>
</dbReference>
<gene>
    <name evidence="4" type="ORF">EAS64_09145</name>
</gene>
<dbReference type="SUPFAM" id="SSF51735">
    <property type="entry name" value="NAD(P)-binding Rossmann-fold domains"/>
    <property type="match status" value="2"/>
</dbReference>
<reference evidence="4 5" key="1">
    <citation type="submission" date="2018-11" db="EMBL/GenBank/DDBJ databases">
        <title>Trebonia kvetii gen.nov., sp.nov., a novel acidophilic actinobacterium, and proposal of the new actinobacterial family Treboniaceae fam. nov.</title>
        <authorList>
            <person name="Rapoport D."/>
            <person name="Sagova-Mareckova M."/>
            <person name="Sedlacek I."/>
            <person name="Provaznik J."/>
            <person name="Kralova S."/>
            <person name="Pavlinic D."/>
            <person name="Benes V."/>
            <person name="Kopecky J."/>
        </authorList>
    </citation>
    <scope>NUCLEOTIDE SEQUENCE [LARGE SCALE GENOMIC DNA]</scope>
    <source>
        <strain evidence="4 5">15Tr583</strain>
    </source>
</reference>
<evidence type="ECO:0000313" key="5">
    <source>
        <dbReference type="Proteomes" id="UP000460272"/>
    </source>
</evidence>
<feature type="transmembrane region" description="Helical" evidence="1">
    <location>
        <begin position="246"/>
        <end position="266"/>
    </location>
</feature>
<proteinExistence type="predicted"/>
<keyword evidence="5" id="KW-1185">Reference proteome</keyword>
<dbReference type="InterPro" id="IPR050721">
    <property type="entry name" value="Trk_Ktr_HKT_K-transport"/>
</dbReference>
<organism evidence="4 5">
    <name type="scientific">Trebonia kvetii</name>
    <dbReference type="NCBI Taxonomy" id="2480626"/>
    <lineage>
        <taxon>Bacteria</taxon>
        <taxon>Bacillati</taxon>
        <taxon>Actinomycetota</taxon>
        <taxon>Actinomycetes</taxon>
        <taxon>Streptosporangiales</taxon>
        <taxon>Treboniaceae</taxon>
        <taxon>Trebonia</taxon>
    </lineage>
</organism>
<dbReference type="InterPro" id="IPR003148">
    <property type="entry name" value="RCK_N"/>
</dbReference>
<evidence type="ECO:0000256" key="1">
    <source>
        <dbReference type="SAM" id="Phobius"/>
    </source>
</evidence>
<dbReference type="Pfam" id="PF02080">
    <property type="entry name" value="TrkA_C"/>
    <property type="match status" value="1"/>
</dbReference>
<dbReference type="GO" id="GO:0008324">
    <property type="term" value="F:monoatomic cation transmembrane transporter activity"/>
    <property type="evidence" value="ECO:0007669"/>
    <property type="project" value="InterPro"/>
</dbReference>
<dbReference type="Gene3D" id="3.30.70.1450">
    <property type="entry name" value="Regulator of K+ conductance, C-terminal domain"/>
    <property type="match status" value="1"/>
</dbReference>
<feature type="domain" description="RCK N-terminal" evidence="2">
    <location>
        <begin position="335"/>
        <end position="455"/>
    </location>
</feature>
<dbReference type="Gene3D" id="3.40.50.720">
    <property type="entry name" value="NAD(P)-binding Rossmann-like Domain"/>
    <property type="match status" value="2"/>
</dbReference>
<name>A0A6P2C0U9_9ACTN</name>
<dbReference type="PROSITE" id="PS51201">
    <property type="entry name" value="RCK_N"/>
    <property type="match status" value="1"/>
</dbReference>
<evidence type="ECO:0000313" key="4">
    <source>
        <dbReference type="EMBL" id="TVZ04808.1"/>
    </source>
</evidence>
<dbReference type="PANTHER" id="PTHR43833:SF11">
    <property type="entry name" value="VOLTAGE-GATED POTASSIUM CHANNEL KCH"/>
    <property type="match status" value="1"/>
</dbReference>
<dbReference type="GO" id="GO:0006813">
    <property type="term" value="P:potassium ion transport"/>
    <property type="evidence" value="ECO:0007669"/>
    <property type="project" value="InterPro"/>
</dbReference>
<dbReference type="PROSITE" id="PS51202">
    <property type="entry name" value="RCK_C"/>
    <property type="match status" value="1"/>
</dbReference>
<dbReference type="SUPFAM" id="SSF116726">
    <property type="entry name" value="TrkA C-terminal domain-like"/>
    <property type="match status" value="1"/>
</dbReference>
<keyword evidence="1" id="KW-0812">Transmembrane</keyword>
<dbReference type="AlphaFoldDB" id="A0A6P2C0U9"/>
<feature type="transmembrane region" description="Helical" evidence="1">
    <location>
        <begin position="298"/>
        <end position="324"/>
    </location>
</feature>
<dbReference type="InterPro" id="IPR006037">
    <property type="entry name" value="RCK_C"/>
</dbReference>
<dbReference type="Pfam" id="PF02254">
    <property type="entry name" value="TrkA_N"/>
    <property type="match status" value="2"/>
</dbReference>